<dbReference type="SMART" id="SM00511">
    <property type="entry name" value="ORANGE"/>
    <property type="match status" value="1"/>
</dbReference>
<dbReference type="GO" id="GO:0005634">
    <property type="term" value="C:nucleus"/>
    <property type="evidence" value="ECO:0007669"/>
    <property type="project" value="UniProtKB-SubCell"/>
</dbReference>
<dbReference type="GO" id="GO:0006355">
    <property type="term" value="P:regulation of DNA-templated transcription"/>
    <property type="evidence" value="ECO:0007669"/>
    <property type="project" value="InterPro"/>
</dbReference>
<evidence type="ECO:0000256" key="6">
    <source>
        <dbReference type="ARBA" id="ARBA00023125"/>
    </source>
</evidence>
<dbReference type="InterPro" id="IPR036638">
    <property type="entry name" value="HLH_DNA-bd_sf"/>
</dbReference>
<dbReference type="SUPFAM" id="SSF158457">
    <property type="entry name" value="Orange domain-like"/>
    <property type="match status" value="1"/>
</dbReference>
<feature type="compositionally biased region" description="Polar residues" evidence="10">
    <location>
        <begin position="71"/>
        <end position="84"/>
    </location>
</feature>
<evidence type="ECO:0000256" key="2">
    <source>
        <dbReference type="ARBA" id="ARBA00022473"/>
    </source>
</evidence>
<dbReference type="PROSITE" id="PS50888">
    <property type="entry name" value="BHLH"/>
    <property type="match status" value="1"/>
</dbReference>
<dbReference type="InterPro" id="IPR011598">
    <property type="entry name" value="bHLH_dom"/>
</dbReference>
<comment type="subcellular location">
    <subcellularLocation>
        <location evidence="1">Nucleus</location>
    </subcellularLocation>
</comment>
<sequence length="359" mass="38707">MFTPSAYHHHHPHPYHHAKLEVLSPFASGYKSKFQDYNAVTAHVPPPAPLATNNMGALLLDTTTTHHRESAPSSSPQTKTSRMTESPSGSESMDSGSVLDQGCHTGGTSPRKRRRGVIEKRRRDRINNSLAELRRLVPSAFEKQGSTKLEKAEILQMTVDHLKTINTKGINYATNGIDPHMMGFQECVAEIQRFIVQDEHFSAQDQLRSRLLSHLQCYTAQRETFKQSSQGGGHHHHPHSAYYPTGPTGLVPPAPPVGLNCGPELSVPSCLGTYSPSSVSSSSTSGTTGGGGSSSSSFLPTSSTSSSSQASSQYSVPFAGANLNMQSVYMNSQAAAAAAAAANYGVNRPYRPWGHEMVY</sequence>
<feature type="domain" description="Orange" evidence="12">
    <location>
        <begin position="183"/>
        <end position="215"/>
    </location>
</feature>
<dbReference type="EMBL" id="MTYJ01000021">
    <property type="protein sequence ID" value="OQV21761.1"/>
    <property type="molecule type" value="Genomic_DNA"/>
</dbReference>
<organism evidence="13 14">
    <name type="scientific">Hypsibius exemplaris</name>
    <name type="common">Freshwater tardigrade</name>
    <dbReference type="NCBI Taxonomy" id="2072580"/>
    <lineage>
        <taxon>Eukaryota</taxon>
        <taxon>Metazoa</taxon>
        <taxon>Ecdysozoa</taxon>
        <taxon>Tardigrada</taxon>
        <taxon>Eutardigrada</taxon>
        <taxon>Parachela</taxon>
        <taxon>Hypsibioidea</taxon>
        <taxon>Hypsibiidae</taxon>
        <taxon>Hypsibius</taxon>
    </lineage>
</organism>
<accession>A0A1W0X2U1</accession>
<keyword evidence="14" id="KW-1185">Reference proteome</keyword>
<name>A0A1W0X2U1_HYPEX</name>
<dbReference type="Pfam" id="PF07527">
    <property type="entry name" value="Hairy_orange"/>
    <property type="match status" value="1"/>
</dbReference>
<evidence type="ECO:0000259" key="12">
    <source>
        <dbReference type="PROSITE" id="PS51054"/>
    </source>
</evidence>
<dbReference type="CDD" id="cd11407">
    <property type="entry name" value="bHLH-O_HERP"/>
    <property type="match status" value="1"/>
</dbReference>
<evidence type="ECO:0000256" key="5">
    <source>
        <dbReference type="ARBA" id="ARBA00023015"/>
    </source>
</evidence>
<keyword evidence="3" id="KW-0678">Repressor</keyword>
<dbReference type="InterPro" id="IPR050370">
    <property type="entry name" value="HES_HEY"/>
</dbReference>
<dbReference type="PROSITE" id="PS51054">
    <property type="entry name" value="ORANGE"/>
    <property type="match status" value="1"/>
</dbReference>
<dbReference type="PANTHER" id="PTHR10985">
    <property type="entry name" value="BASIC HELIX-LOOP-HELIX TRANSCRIPTION FACTOR, HES-RELATED"/>
    <property type="match status" value="1"/>
</dbReference>
<evidence type="ECO:0000256" key="1">
    <source>
        <dbReference type="ARBA" id="ARBA00004123"/>
    </source>
</evidence>
<keyword evidence="6" id="KW-0238">DNA-binding</keyword>
<feature type="domain" description="BHLH" evidence="11">
    <location>
        <begin position="110"/>
        <end position="165"/>
    </location>
</feature>
<feature type="region of interest" description="Disordered" evidence="10">
    <location>
        <begin position="65"/>
        <end position="123"/>
    </location>
</feature>
<comment type="similarity">
    <text evidence="9">Belongs to the HEY family.</text>
</comment>
<feature type="region of interest" description="Disordered" evidence="10">
    <location>
        <begin position="278"/>
        <end position="311"/>
    </location>
</feature>
<feature type="region of interest" description="Disordered" evidence="10">
    <location>
        <begin position="224"/>
        <end position="249"/>
    </location>
</feature>
<evidence type="ECO:0000313" key="13">
    <source>
        <dbReference type="EMBL" id="OQV21761.1"/>
    </source>
</evidence>
<dbReference type="InterPro" id="IPR003650">
    <property type="entry name" value="Orange_dom"/>
</dbReference>
<dbReference type="SUPFAM" id="SSF47459">
    <property type="entry name" value="HLH, helix-loop-helix DNA-binding domain"/>
    <property type="match status" value="1"/>
</dbReference>
<dbReference type="Gene3D" id="6.10.250.980">
    <property type="match status" value="1"/>
</dbReference>
<reference evidence="14" key="1">
    <citation type="submission" date="2017-01" db="EMBL/GenBank/DDBJ databases">
        <title>Comparative genomics of anhydrobiosis in the tardigrade Hypsibius dujardini.</title>
        <authorList>
            <person name="Yoshida Y."/>
            <person name="Koutsovoulos G."/>
            <person name="Laetsch D."/>
            <person name="Stevens L."/>
            <person name="Kumar S."/>
            <person name="Horikawa D."/>
            <person name="Ishino K."/>
            <person name="Komine S."/>
            <person name="Tomita M."/>
            <person name="Blaxter M."/>
            <person name="Arakawa K."/>
        </authorList>
    </citation>
    <scope>NUCLEOTIDE SEQUENCE [LARGE SCALE GENOMIC DNA]</scope>
    <source>
        <strain evidence="14">Z151</strain>
    </source>
</reference>
<feature type="compositionally biased region" description="Low complexity" evidence="10">
    <location>
        <begin position="85"/>
        <end position="97"/>
    </location>
</feature>
<evidence type="ECO:0000259" key="11">
    <source>
        <dbReference type="PROSITE" id="PS50888"/>
    </source>
</evidence>
<dbReference type="Pfam" id="PF00010">
    <property type="entry name" value="HLH"/>
    <property type="match status" value="1"/>
</dbReference>
<evidence type="ECO:0000313" key="14">
    <source>
        <dbReference type="Proteomes" id="UP000192578"/>
    </source>
</evidence>
<evidence type="ECO:0000256" key="9">
    <source>
        <dbReference type="ARBA" id="ARBA00038262"/>
    </source>
</evidence>
<dbReference type="SMART" id="SM00353">
    <property type="entry name" value="HLH"/>
    <property type="match status" value="1"/>
</dbReference>
<dbReference type="GO" id="GO:0046983">
    <property type="term" value="F:protein dimerization activity"/>
    <property type="evidence" value="ECO:0007669"/>
    <property type="project" value="InterPro"/>
</dbReference>
<evidence type="ECO:0000256" key="10">
    <source>
        <dbReference type="SAM" id="MobiDB-lite"/>
    </source>
</evidence>
<feature type="compositionally biased region" description="Low complexity" evidence="10">
    <location>
        <begin position="294"/>
        <end position="311"/>
    </location>
</feature>
<keyword evidence="7" id="KW-0804">Transcription</keyword>
<evidence type="ECO:0000256" key="4">
    <source>
        <dbReference type="ARBA" id="ARBA00022976"/>
    </source>
</evidence>
<dbReference type="FunFam" id="4.10.280.10:FF:000012">
    <property type="entry name" value="hairy/enhancer-of-split related with YRPW motif protein 1"/>
    <property type="match status" value="1"/>
</dbReference>
<keyword evidence="8" id="KW-0539">Nucleus</keyword>
<keyword evidence="5" id="KW-0805">Transcription regulation</keyword>
<dbReference type="GO" id="GO:0007219">
    <property type="term" value="P:Notch signaling pathway"/>
    <property type="evidence" value="ECO:0007669"/>
    <property type="project" value="UniProtKB-KW"/>
</dbReference>
<dbReference type="OrthoDB" id="6371181at2759"/>
<proteinExistence type="inferred from homology"/>
<evidence type="ECO:0000256" key="3">
    <source>
        <dbReference type="ARBA" id="ARBA00022491"/>
    </source>
</evidence>
<keyword evidence="2" id="KW-0217">Developmental protein</keyword>
<dbReference type="Proteomes" id="UP000192578">
    <property type="component" value="Unassembled WGS sequence"/>
</dbReference>
<protein>
    <submittedName>
        <fullName evidence="13">Hairy/enhancer-of-split related with YRPW motif protein 1</fullName>
    </submittedName>
</protein>
<dbReference type="GO" id="GO:0032502">
    <property type="term" value="P:developmental process"/>
    <property type="evidence" value="ECO:0007669"/>
    <property type="project" value="UniProtKB-ARBA"/>
</dbReference>
<evidence type="ECO:0000256" key="7">
    <source>
        <dbReference type="ARBA" id="ARBA00023163"/>
    </source>
</evidence>
<gene>
    <name evidence="13" type="ORF">BV898_04338</name>
</gene>
<dbReference type="GO" id="GO:0003677">
    <property type="term" value="F:DNA binding"/>
    <property type="evidence" value="ECO:0007669"/>
    <property type="project" value="UniProtKB-KW"/>
</dbReference>
<keyword evidence="4" id="KW-0914">Notch signaling pathway</keyword>
<dbReference type="Gene3D" id="4.10.280.10">
    <property type="entry name" value="Helix-loop-helix DNA-binding domain"/>
    <property type="match status" value="1"/>
</dbReference>
<dbReference type="AlphaFoldDB" id="A0A1W0X2U1"/>
<evidence type="ECO:0000256" key="8">
    <source>
        <dbReference type="ARBA" id="ARBA00023242"/>
    </source>
</evidence>
<comment type="caution">
    <text evidence="13">The sequence shown here is derived from an EMBL/GenBank/DDBJ whole genome shotgun (WGS) entry which is preliminary data.</text>
</comment>